<reference evidence="2" key="1">
    <citation type="submission" date="2011-01" db="EMBL/GenBank/DDBJ databases">
        <title>Complete sequence of plasmid1 of Rahnella sp. Y9602.</title>
        <authorList>
            <consortium name="US DOE Joint Genome Institute"/>
            <person name="Lucas S."/>
            <person name="Copeland A."/>
            <person name="Lapidus A."/>
            <person name="Cheng J.-F."/>
            <person name="Goodwin L."/>
            <person name="Pitluck S."/>
            <person name="Lu M."/>
            <person name="Detter J.C."/>
            <person name="Han C."/>
            <person name="Tapia R."/>
            <person name="Land M."/>
            <person name="Hauser L."/>
            <person name="Kyrpides N."/>
            <person name="Ivanova N."/>
            <person name="Ovchinnikova G."/>
            <person name="Pagani I."/>
            <person name="Sobecky P.A."/>
            <person name="Martinez R.J."/>
            <person name="Woyke T."/>
        </authorList>
    </citation>
    <scope>NUCLEOTIDE SEQUENCE [LARGE SCALE GENOMIC DNA]</scope>
    <source>
        <strain evidence="2">Y9602</strain>
        <plasmid evidence="2">pRAHAQ01</plasmid>
    </source>
</reference>
<dbReference type="Proteomes" id="UP000007257">
    <property type="component" value="Plasmid pRAHAQ01"/>
</dbReference>
<dbReference type="RefSeq" id="WP_013577783.1">
    <property type="nucleotide sequence ID" value="NC_015062.1"/>
</dbReference>
<dbReference type="eggNOG" id="COG5471">
    <property type="taxonomic scope" value="Bacteria"/>
</dbReference>
<dbReference type="EMBL" id="CP002506">
    <property type="protein sequence ID" value="ADW76102.1"/>
    <property type="molecule type" value="Genomic_DNA"/>
</dbReference>
<evidence type="ECO:0008006" key="3">
    <source>
        <dbReference type="Google" id="ProtNLM"/>
    </source>
</evidence>
<evidence type="ECO:0000313" key="2">
    <source>
        <dbReference type="Proteomes" id="UP000007257"/>
    </source>
</evidence>
<geneLocation type="plasmid" evidence="1 2">
    <name>pRAHAQ01</name>
</geneLocation>
<dbReference type="AlphaFoldDB" id="A0A0H3FFJ7"/>
<dbReference type="KEGG" id="rah:Rahaq_4519"/>
<dbReference type="OrthoDB" id="5678113at2"/>
<dbReference type="InterPro" id="IPR011231">
    <property type="entry name" value="Phage_VT1-Sakai_H0018"/>
</dbReference>
<accession>A0A0H3FFJ7</accession>
<gene>
    <name evidence="1" type="ordered locus">Rahaq_4519</name>
</gene>
<dbReference type="HOGENOM" id="CLU_165535_3_0_6"/>
<keyword evidence="1" id="KW-0614">Plasmid</keyword>
<dbReference type="PIRSF" id="PIRSF030771">
    <property type="entry name" value="UCP030771"/>
    <property type="match status" value="1"/>
</dbReference>
<reference evidence="1 2" key="2">
    <citation type="journal article" date="2012" name="J. Bacteriol.">
        <title>Complete Genome Sequence of Rahnella sp. Strain Y9602, a Gammaproteobacterium Isolate from Metal- and Radionuclide-Contaminated Soil.</title>
        <authorList>
            <person name="Martinez R.J."/>
            <person name="Bruce D."/>
            <person name="Detter C."/>
            <person name="Goodwin L.A."/>
            <person name="Han J."/>
            <person name="Han C.S."/>
            <person name="Held B."/>
            <person name="Land M.L."/>
            <person name="Mikhailova N."/>
            <person name="Nolan M."/>
            <person name="Pennacchio L."/>
            <person name="Pitluck S."/>
            <person name="Tapia R."/>
            <person name="Woyke T."/>
            <person name="Sobecky P.A."/>
        </authorList>
    </citation>
    <scope>NUCLEOTIDE SEQUENCE [LARGE SCALE GENOMIC DNA]</scope>
    <source>
        <strain evidence="1 2">Y9602</strain>
        <plasmid evidence="1 2">pRAHAQ01</plasmid>
    </source>
</reference>
<protein>
    <recommendedName>
        <fullName evidence="3">DUF2190 family protein</fullName>
    </recommendedName>
</protein>
<organism evidence="1 2">
    <name type="scientific">Rahnella sp. (strain Y9602)</name>
    <dbReference type="NCBI Taxonomy" id="2703885"/>
    <lineage>
        <taxon>Bacteria</taxon>
        <taxon>Pseudomonadati</taxon>
        <taxon>Pseudomonadota</taxon>
        <taxon>Gammaproteobacteria</taxon>
        <taxon>Enterobacterales</taxon>
        <taxon>Yersiniaceae</taxon>
        <taxon>Rahnella</taxon>
    </lineage>
</organism>
<name>A0A0H3FFJ7_RAHSY</name>
<proteinExistence type="predicted"/>
<dbReference type="Pfam" id="PF09956">
    <property type="entry name" value="Phage_cement_2"/>
    <property type="match status" value="1"/>
</dbReference>
<sequence length="108" mass="10648">MAKNFVQEGQTISITNTGAAVIESGGPVVLGSLLVVPLVDIAPNETGTGMAEGVFLLPKVSADAIPAGTKVYIADGEIQLASADAVAAGIAWEAAAAGSTVVEVKING</sequence>
<evidence type="ECO:0000313" key="1">
    <source>
        <dbReference type="EMBL" id="ADW76102.1"/>
    </source>
</evidence>